<keyword evidence="3 9" id="KW-0347">Helicase</keyword>
<dbReference type="EC" id="5.6.2.4" evidence="7"/>
<gene>
    <name evidence="12" type="ORF">CKO31_18135</name>
</gene>
<dbReference type="SUPFAM" id="SSF52540">
    <property type="entry name" value="P-loop containing nucleoside triphosphate hydrolases"/>
    <property type="match status" value="1"/>
</dbReference>
<evidence type="ECO:0000256" key="3">
    <source>
        <dbReference type="ARBA" id="ARBA00022806"/>
    </source>
</evidence>
<feature type="domain" description="UvrD-like helicase ATP-binding" evidence="11">
    <location>
        <begin position="209"/>
        <end position="669"/>
    </location>
</feature>
<comment type="catalytic activity">
    <reaction evidence="8">
        <text>ATP + H2O = ADP + phosphate + H(+)</text>
        <dbReference type="Rhea" id="RHEA:13065"/>
        <dbReference type="ChEBI" id="CHEBI:15377"/>
        <dbReference type="ChEBI" id="CHEBI:15378"/>
        <dbReference type="ChEBI" id="CHEBI:30616"/>
        <dbReference type="ChEBI" id="CHEBI:43474"/>
        <dbReference type="ChEBI" id="CHEBI:456216"/>
        <dbReference type="EC" id="5.6.2.4"/>
    </reaction>
</comment>
<dbReference type="PROSITE" id="PS51198">
    <property type="entry name" value="UVRD_HELICASE_ATP_BIND"/>
    <property type="match status" value="1"/>
</dbReference>
<evidence type="ECO:0000256" key="1">
    <source>
        <dbReference type="ARBA" id="ARBA00022741"/>
    </source>
</evidence>
<dbReference type="InterPro" id="IPR013498">
    <property type="entry name" value="Topo_IA_Znf"/>
</dbReference>
<dbReference type="Proteomes" id="UP000748752">
    <property type="component" value="Unassembled WGS sequence"/>
</dbReference>
<dbReference type="Pfam" id="PF00580">
    <property type="entry name" value="UvrD-helicase"/>
    <property type="match status" value="1"/>
</dbReference>
<protein>
    <recommendedName>
        <fullName evidence="7">DNA 3'-5' helicase</fullName>
        <ecNumber evidence="7">5.6.2.4</ecNumber>
    </recommendedName>
</protein>
<feature type="coiled-coil region" evidence="10">
    <location>
        <begin position="89"/>
        <end position="116"/>
    </location>
</feature>
<sequence length="970" mass="108110">MFRGNVETARAVIRPRLLARLFGRANGFQKAQLSPWALQVRSGEAVAHLPLRRLDTATAERGRVWSRILVRGTSGGPLLGLYGLGRNAAARYRAEIEQARQDVARLCGLLAKHERRLSVLDDWLRRGEAGDHWVAQHAVDATLRHTEPLAPVLAVPAAAVTGDERVAAALSTVAAFRDAPSAFRARANEVFVAAELARFREFFDTAEKHPLTDAQRLAVITHEDNTRVIAGAGSGKTSVLAVKAAYLLKKGLCTPAQLLLVAFNKRAAKELGERAGALAGKAVEASTFHSLGLSIIGRATGRKPTLAKTAEDEKALRQHLRELIAEVVRDPEAGDYVREYFQSFFAPYKDEKEFNELGEYYDHLQAFDLRSLQDERLRSFAEVEIANFLFLNGVRYQYEAPYAVDLATAEHRQYQPDFYLPDHDIYIEHFGIGRDGRTAPYIDRERYHQEMAWKRAVHAEHGTTLIETYSYLKQEGCLTDVLKQELRDHGVALRPISNEQLLEVLTRTRQIDPFTELVATFLNHFKGNGCTLDGVRAQARQRGCDTKRLEAFLAVFEPVYLRYQRALAASGEVDFNDMIIEATRHVREGSYRSPATCILVDEFQDISAGRAALIKALADQDRAHRLFCVGDDWQAIYRFAGSDIALMRDFAKHFGFTETVTLGETFRFNDRIERVASRFVQRNPAQLPKTIRCATSARGPRIHIHRHLGGDHDPFLEALGAIASQAGSGSHDVLVLGRYHKALHGWAWDQARRQYPALRLAHSTVHAAKGTEADYVIVVGLIAGRYGFPSQIADDPLLEAVLSEPEAFPHSEERRLFYVALTRARHAVHLIADYVRPSAFVGEIAADRADVDAPARLEGATVYCPDCGTGLLLRRTGRHGDFYGCSHYPLCKHISGVCRRCDEGAFVRREGEGAYLCSNASCGHRERICPRCGTGRLTERQGRYGPFLGCTNFASGDCNYTTNIAPEPSR</sequence>
<evidence type="ECO:0000256" key="10">
    <source>
        <dbReference type="SAM" id="Coils"/>
    </source>
</evidence>
<evidence type="ECO:0000256" key="9">
    <source>
        <dbReference type="PROSITE-ProRule" id="PRU00560"/>
    </source>
</evidence>
<dbReference type="InterPro" id="IPR000212">
    <property type="entry name" value="DNA_helicase_UvrD/REP"/>
</dbReference>
<dbReference type="SUPFAM" id="SSF57783">
    <property type="entry name" value="Zinc beta-ribbon"/>
    <property type="match status" value="1"/>
</dbReference>
<evidence type="ECO:0000313" key="13">
    <source>
        <dbReference type="Proteomes" id="UP000748752"/>
    </source>
</evidence>
<dbReference type="PANTHER" id="PTHR11070:SF63">
    <property type="entry name" value="DNA HELICASE IV"/>
    <property type="match status" value="1"/>
</dbReference>
<dbReference type="Pfam" id="PF01396">
    <property type="entry name" value="Zn_ribbon_Top1"/>
    <property type="match status" value="2"/>
</dbReference>
<dbReference type="Gene3D" id="3.40.91.30">
    <property type="match status" value="1"/>
</dbReference>
<evidence type="ECO:0000256" key="8">
    <source>
        <dbReference type="ARBA" id="ARBA00048988"/>
    </source>
</evidence>
<proteinExistence type="predicted"/>
<keyword evidence="2 9" id="KW-0378">Hydrolase</keyword>
<keyword evidence="1 9" id="KW-0547">Nucleotide-binding</keyword>
<comment type="catalytic activity">
    <reaction evidence="6">
        <text>Couples ATP hydrolysis with the unwinding of duplex DNA by translocating in the 3'-5' direction.</text>
        <dbReference type="EC" id="5.6.2.4"/>
    </reaction>
</comment>
<keyword evidence="5" id="KW-0413">Isomerase</keyword>
<evidence type="ECO:0000256" key="6">
    <source>
        <dbReference type="ARBA" id="ARBA00034617"/>
    </source>
</evidence>
<dbReference type="InterPro" id="IPR014017">
    <property type="entry name" value="DNA_helicase_UvrD-like_C"/>
</dbReference>
<reference evidence="12 13" key="1">
    <citation type="journal article" date="2020" name="Microorganisms">
        <title>Osmotic Adaptation and Compatible Solute Biosynthesis of Phototrophic Bacteria as Revealed from Genome Analyses.</title>
        <authorList>
            <person name="Imhoff J.F."/>
            <person name="Rahn T."/>
            <person name="Kunzel S."/>
            <person name="Keller A."/>
            <person name="Neulinger S.C."/>
        </authorList>
    </citation>
    <scope>NUCLEOTIDE SEQUENCE [LARGE SCALE GENOMIC DNA]</scope>
    <source>
        <strain evidence="12 13">DSM 6210</strain>
    </source>
</reference>
<evidence type="ECO:0000259" key="11">
    <source>
        <dbReference type="PROSITE" id="PS51198"/>
    </source>
</evidence>
<feature type="binding site" evidence="9">
    <location>
        <begin position="230"/>
        <end position="237"/>
    </location>
    <ligand>
        <name>ATP</name>
        <dbReference type="ChEBI" id="CHEBI:30616"/>
    </ligand>
</feature>
<dbReference type="EMBL" id="NRRV01000053">
    <property type="protein sequence ID" value="MBK1632626.1"/>
    <property type="molecule type" value="Genomic_DNA"/>
</dbReference>
<comment type="caution">
    <text evidence="12">The sequence shown here is derived from an EMBL/GenBank/DDBJ whole genome shotgun (WGS) entry which is preliminary data.</text>
</comment>
<evidence type="ECO:0000313" key="12">
    <source>
        <dbReference type="EMBL" id="MBK1632626.1"/>
    </source>
</evidence>
<name>A0ABS1CL23_9GAMM</name>
<dbReference type="InterPro" id="IPR027417">
    <property type="entry name" value="P-loop_NTPase"/>
</dbReference>
<evidence type="ECO:0000256" key="5">
    <source>
        <dbReference type="ARBA" id="ARBA00023235"/>
    </source>
</evidence>
<dbReference type="PANTHER" id="PTHR11070">
    <property type="entry name" value="UVRD / RECB / PCRA DNA HELICASE FAMILY MEMBER"/>
    <property type="match status" value="1"/>
</dbReference>
<evidence type="ECO:0000256" key="7">
    <source>
        <dbReference type="ARBA" id="ARBA00034808"/>
    </source>
</evidence>
<dbReference type="Gene3D" id="3.30.65.10">
    <property type="entry name" value="Bacterial Topoisomerase I, domain 1"/>
    <property type="match status" value="2"/>
</dbReference>
<keyword evidence="10" id="KW-0175">Coiled coil</keyword>
<dbReference type="Gene3D" id="3.40.50.300">
    <property type="entry name" value="P-loop containing nucleotide triphosphate hydrolases"/>
    <property type="match status" value="3"/>
</dbReference>
<dbReference type="Pfam" id="PF13361">
    <property type="entry name" value="UvrD_C"/>
    <property type="match status" value="1"/>
</dbReference>
<keyword evidence="13" id="KW-1185">Reference proteome</keyword>
<organism evidence="12 13">
    <name type="scientific">Thiohalocapsa halophila</name>
    <dbReference type="NCBI Taxonomy" id="69359"/>
    <lineage>
        <taxon>Bacteria</taxon>
        <taxon>Pseudomonadati</taxon>
        <taxon>Pseudomonadota</taxon>
        <taxon>Gammaproteobacteria</taxon>
        <taxon>Chromatiales</taxon>
        <taxon>Chromatiaceae</taxon>
        <taxon>Thiohalocapsa</taxon>
    </lineage>
</organism>
<dbReference type="InterPro" id="IPR014016">
    <property type="entry name" value="UvrD-like_ATP-bd"/>
</dbReference>
<accession>A0ABS1CL23</accession>
<evidence type="ECO:0000256" key="2">
    <source>
        <dbReference type="ARBA" id="ARBA00022801"/>
    </source>
</evidence>
<keyword evidence="4 9" id="KW-0067">ATP-binding</keyword>
<evidence type="ECO:0000256" key="4">
    <source>
        <dbReference type="ARBA" id="ARBA00022840"/>
    </source>
</evidence>